<keyword evidence="8" id="KW-0999">Mitochondrion inner membrane</keyword>
<accession>A0A0P4WJW3</accession>
<keyword evidence="7" id="KW-0679">Respiratory chain</keyword>
<comment type="function">
    <text evidence="1">Accessory subunit of the mitochondrial membrane respiratory chain NADH dehydrogenase (Complex I), that is believed not to be involved in catalysis. Complex I functions in the transfer of electrons from NADH to the respiratory chain. The immediate electron acceptor for the enzyme is believed to be ubiquinone.</text>
</comment>
<dbReference type="PANTHER" id="PTHR12485">
    <property type="entry name" value="NADH-UBIQUINONE OXIDOREDUCTASE SUBUNIT B"/>
    <property type="match status" value="1"/>
</dbReference>
<comment type="similarity">
    <text evidence="3">Belongs to the complex I NDUFA7 subunit family.</text>
</comment>
<proteinExistence type="inferred from homology"/>
<sequence length="109" mass="11861">MPYRDVSPFLRLVRQNLLGRTHTAALRQADKVACRSQPLPSLPKGVSSNLSANYYYMRDGRRAVEPEDVVAINSSSGPTVLLSDESEAAGSVTVTAKKPKVPGVIHHFD</sequence>
<evidence type="ECO:0000256" key="8">
    <source>
        <dbReference type="ARBA" id="ARBA00022792"/>
    </source>
</evidence>
<name>A0A0P4WJW3_SCYOL</name>
<keyword evidence="11" id="KW-0496">Mitochondrion</keyword>
<evidence type="ECO:0000256" key="12">
    <source>
        <dbReference type="ARBA" id="ARBA00023136"/>
    </source>
</evidence>
<evidence type="ECO:0000256" key="2">
    <source>
        <dbReference type="ARBA" id="ARBA00004443"/>
    </source>
</evidence>
<evidence type="ECO:0000256" key="3">
    <source>
        <dbReference type="ARBA" id="ARBA00005482"/>
    </source>
</evidence>
<keyword evidence="12" id="KW-0472">Membrane</keyword>
<dbReference type="GO" id="GO:0005743">
    <property type="term" value="C:mitochondrial inner membrane"/>
    <property type="evidence" value="ECO:0007669"/>
    <property type="project" value="UniProtKB-SubCell"/>
</dbReference>
<protein>
    <recommendedName>
        <fullName evidence="5">NADH dehydrogenase [ubiquinone] 1 alpha subcomplex subunit 7</fullName>
    </recommendedName>
    <alternativeName>
        <fullName evidence="14">Complex I-B14.5a</fullName>
    </alternativeName>
    <alternativeName>
        <fullName evidence="13">NADH-ubiquinone oxidoreductase subunit B14.5a</fullName>
    </alternativeName>
</protein>
<evidence type="ECO:0000256" key="13">
    <source>
        <dbReference type="ARBA" id="ARBA00030360"/>
    </source>
</evidence>
<evidence type="ECO:0000256" key="5">
    <source>
        <dbReference type="ARBA" id="ARBA00016383"/>
    </source>
</evidence>
<dbReference type="PANTHER" id="PTHR12485:SF1">
    <property type="entry name" value="NADH DEHYDROGENASE [UBIQUINONE] 1 ALPHA SUBCOMPLEX SUBUNIT 7"/>
    <property type="match status" value="1"/>
</dbReference>
<keyword evidence="6" id="KW-0813">Transport</keyword>
<evidence type="ECO:0000256" key="4">
    <source>
        <dbReference type="ARBA" id="ARBA00011533"/>
    </source>
</evidence>
<dbReference type="AlphaFoldDB" id="A0A0P4WJW3"/>
<evidence type="ECO:0000256" key="10">
    <source>
        <dbReference type="ARBA" id="ARBA00022990"/>
    </source>
</evidence>
<evidence type="ECO:0000256" key="6">
    <source>
        <dbReference type="ARBA" id="ARBA00022448"/>
    </source>
</evidence>
<evidence type="ECO:0000256" key="14">
    <source>
        <dbReference type="ARBA" id="ARBA00033401"/>
    </source>
</evidence>
<evidence type="ECO:0000256" key="7">
    <source>
        <dbReference type="ARBA" id="ARBA00022660"/>
    </source>
</evidence>
<dbReference type="Pfam" id="PF07347">
    <property type="entry name" value="CI-B14_5a"/>
    <property type="match status" value="1"/>
</dbReference>
<dbReference type="InterPro" id="IPR009947">
    <property type="entry name" value="NDUA7"/>
</dbReference>
<dbReference type="GO" id="GO:0006120">
    <property type="term" value="P:mitochondrial electron transport, NADH to ubiquinone"/>
    <property type="evidence" value="ECO:0007669"/>
    <property type="project" value="TreeGrafter"/>
</dbReference>
<evidence type="ECO:0000256" key="1">
    <source>
        <dbReference type="ARBA" id="ARBA00003195"/>
    </source>
</evidence>
<dbReference type="EMBL" id="GDRN01067182">
    <property type="protein sequence ID" value="JAI64407.1"/>
    <property type="molecule type" value="Transcribed_RNA"/>
</dbReference>
<evidence type="ECO:0000256" key="11">
    <source>
        <dbReference type="ARBA" id="ARBA00023128"/>
    </source>
</evidence>
<reference evidence="15" key="1">
    <citation type="submission" date="2015-09" db="EMBL/GenBank/DDBJ databases">
        <title>Scylla olivacea transcriptome.</title>
        <authorList>
            <person name="Ikhwanuddin M."/>
        </authorList>
    </citation>
    <scope>NUCLEOTIDE SEQUENCE</scope>
</reference>
<comment type="subunit">
    <text evidence="4">Complex I is composed of 45 different subunits.</text>
</comment>
<keyword evidence="10" id="KW-0007">Acetylation</keyword>
<keyword evidence="9" id="KW-0249">Electron transport</keyword>
<evidence type="ECO:0000256" key="9">
    <source>
        <dbReference type="ARBA" id="ARBA00022982"/>
    </source>
</evidence>
<comment type="subcellular location">
    <subcellularLocation>
        <location evidence="2">Mitochondrion inner membrane</location>
        <topology evidence="2">Peripheral membrane protein</topology>
        <orientation evidence="2">Matrix side</orientation>
    </subcellularLocation>
</comment>
<organism evidence="15">
    <name type="scientific">Scylla olivacea</name>
    <name type="common">Orange mud crab</name>
    <name type="synonym">Cancer olivacea</name>
    <dbReference type="NCBI Taxonomy" id="85551"/>
    <lineage>
        <taxon>Eukaryota</taxon>
        <taxon>Metazoa</taxon>
        <taxon>Ecdysozoa</taxon>
        <taxon>Arthropoda</taxon>
        <taxon>Crustacea</taxon>
        <taxon>Multicrustacea</taxon>
        <taxon>Malacostraca</taxon>
        <taxon>Eumalacostraca</taxon>
        <taxon>Eucarida</taxon>
        <taxon>Decapoda</taxon>
        <taxon>Pleocyemata</taxon>
        <taxon>Brachyura</taxon>
        <taxon>Eubrachyura</taxon>
        <taxon>Portunoidea</taxon>
        <taxon>Portunidae</taxon>
        <taxon>Portuninae</taxon>
        <taxon>Scylla</taxon>
    </lineage>
</organism>
<evidence type="ECO:0000313" key="15">
    <source>
        <dbReference type="EMBL" id="JAI64407.1"/>
    </source>
</evidence>